<dbReference type="GeneID" id="63972983"/>
<proteinExistence type="predicted"/>
<evidence type="ECO:0000313" key="1">
    <source>
        <dbReference type="EMBL" id="KGF54540.1"/>
    </source>
</evidence>
<dbReference type="eggNOG" id="ENOG50335JM">
    <property type="taxonomic scope" value="Bacteria"/>
</dbReference>
<name>A0A096B657_FLAPL</name>
<accession>A0A096B657</accession>
<comment type="caution">
    <text evidence="1">The sequence shown here is derived from an EMBL/GenBank/DDBJ whole genome shotgun (WGS) entry which is preliminary data.</text>
</comment>
<gene>
    <name evidence="1" type="ORF">HMPREF9460_02699</name>
</gene>
<sequence length="70" mass="8000">MDLKRNQITVGELLDHPGARAVFQRRFPMLMKHPMLGAARTITLEQILSVAQAYVPQKKIDETLSELRRA</sequence>
<evidence type="ECO:0008006" key="3">
    <source>
        <dbReference type="Google" id="ProtNLM"/>
    </source>
</evidence>
<reference evidence="1 2" key="1">
    <citation type="submission" date="2011-08" db="EMBL/GenBank/DDBJ databases">
        <title>The Genome Sequence of Clostridium orbiscindens 1_3_50AFAA.</title>
        <authorList>
            <consortium name="The Broad Institute Genome Sequencing Platform"/>
            <person name="Earl A."/>
            <person name="Ward D."/>
            <person name="Feldgarden M."/>
            <person name="Gevers D."/>
            <person name="Daigneault M."/>
            <person name="Strauss J."/>
            <person name="Allen-Vercoe E."/>
            <person name="Young S.K."/>
            <person name="Zeng Q."/>
            <person name="Gargeya S."/>
            <person name="Fitzgerald M."/>
            <person name="Haas B."/>
            <person name="Abouelleil A."/>
            <person name="Alvarado L."/>
            <person name="Arachchi H.M."/>
            <person name="Berlin A."/>
            <person name="Brown A."/>
            <person name="Chapman S.B."/>
            <person name="Chen Z."/>
            <person name="Dunbar C."/>
            <person name="Freedman E."/>
            <person name="Gearin G."/>
            <person name="Gellesch M."/>
            <person name="Goldberg J."/>
            <person name="Griggs A."/>
            <person name="Gujja S."/>
            <person name="Heiman D."/>
            <person name="Howarth C."/>
            <person name="Larson L."/>
            <person name="Lui A."/>
            <person name="MacDonald P.J.P."/>
            <person name="Montmayeur A."/>
            <person name="Murphy C."/>
            <person name="Neiman D."/>
            <person name="Pearson M."/>
            <person name="Priest M."/>
            <person name="Roberts A."/>
            <person name="Saif S."/>
            <person name="Shea T."/>
            <person name="Shenoy N."/>
            <person name="Sisk P."/>
            <person name="Stolte C."/>
            <person name="Sykes S."/>
            <person name="Wortman J."/>
            <person name="Nusbaum C."/>
            <person name="Birren B."/>
        </authorList>
    </citation>
    <scope>NUCLEOTIDE SEQUENCE [LARGE SCALE GENOMIC DNA]</scope>
    <source>
        <strain evidence="1 2">1_3_50AFAA</strain>
    </source>
</reference>
<dbReference type="HOGENOM" id="CLU_198744_0_0_9"/>
<dbReference type="EMBL" id="ADLO01000084">
    <property type="protein sequence ID" value="KGF54540.1"/>
    <property type="molecule type" value="Genomic_DNA"/>
</dbReference>
<organism evidence="1 2">
    <name type="scientific">Flavonifractor plautii 1_3_50AFAA</name>
    <dbReference type="NCBI Taxonomy" id="742738"/>
    <lineage>
        <taxon>Bacteria</taxon>
        <taxon>Bacillati</taxon>
        <taxon>Bacillota</taxon>
        <taxon>Clostridia</taxon>
        <taxon>Eubacteriales</taxon>
        <taxon>Oscillospiraceae</taxon>
        <taxon>Flavonifractor</taxon>
    </lineage>
</organism>
<dbReference type="AlphaFoldDB" id="A0A096B657"/>
<evidence type="ECO:0000313" key="2">
    <source>
        <dbReference type="Proteomes" id="UP000029585"/>
    </source>
</evidence>
<dbReference type="Proteomes" id="UP000029585">
    <property type="component" value="Unassembled WGS sequence"/>
</dbReference>
<protein>
    <recommendedName>
        <fullName evidence="3">DUF1858 domain-containing protein</fullName>
    </recommendedName>
</protein>
<dbReference type="RefSeq" id="WP_007495894.1">
    <property type="nucleotide sequence ID" value="NZ_KN174164.1"/>
</dbReference>
<dbReference type="PATRIC" id="fig|742738.3.peg.2773"/>
<keyword evidence="2" id="KW-1185">Reference proteome</keyword>